<evidence type="ECO:0000313" key="8">
    <source>
        <dbReference type="EMBL" id="KAK4735651.1"/>
    </source>
</evidence>
<organism evidence="8 9">
    <name type="scientific">Solanum pinnatisectum</name>
    <name type="common">tansyleaf nightshade</name>
    <dbReference type="NCBI Taxonomy" id="50273"/>
    <lineage>
        <taxon>Eukaryota</taxon>
        <taxon>Viridiplantae</taxon>
        <taxon>Streptophyta</taxon>
        <taxon>Embryophyta</taxon>
        <taxon>Tracheophyta</taxon>
        <taxon>Spermatophyta</taxon>
        <taxon>Magnoliopsida</taxon>
        <taxon>eudicotyledons</taxon>
        <taxon>Gunneridae</taxon>
        <taxon>Pentapetalae</taxon>
        <taxon>asterids</taxon>
        <taxon>lamiids</taxon>
        <taxon>Solanales</taxon>
        <taxon>Solanaceae</taxon>
        <taxon>Solanoideae</taxon>
        <taxon>Solaneae</taxon>
        <taxon>Solanum</taxon>
    </lineage>
</organism>
<comment type="caution">
    <text evidence="8">The sequence shown here is derived from an EMBL/GenBank/DDBJ whole genome shotgun (WGS) entry which is preliminary data.</text>
</comment>
<evidence type="ECO:0000313" key="9">
    <source>
        <dbReference type="Proteomes" id="UP001311915"/>
    </source>
</evidence>
<sequence length="159" mass="17852">MDKSVGKSQVINSSVSTSTLTHDGHVTANPNNPAEFVNHEQWIGNKKLVNQPQQLREPKLKDNIKFIILMALSNWNCSLGLTLALLVSLAFHPSQSVNIGRQMEIGSRQPVCVNKCMSCEPCKASLVIQKNRDASKREADDNYYLLSWKCTCRDHLFQP</sequence>
<evidence type="ECO:0000256" key="6">
    <source>
        <dbReference type="ARBA" id="ARBA00023157"/>
    </source>
</evidence>
<keyword evidence="3 7" id="KW-0217">Developmental protein</keyword>
<dbReference type="PANTHER" id="PTHR33109">
    <property type="entry name" value="EPIDERMAL PATTERNING FACTOR-LIKE PROTEIN 4"/>
    <property type="match status" value="1"/>
</dbReference>
<dbReference type="InterPro" id="IPR039455">
    <property type="entry name" value="EPFL"/>
</dbReference>
<keyword evidence="5" id="KW-0732">Signal</keyword>
<dbReference type="AlphaFoldDB" id="A0AAV9MCQ9"/>
<dbReference type="Proteomes" id="UP001311915">
    <property type="component" value="Unassembled WGS sequence"/>
</dbReference>
<accession>A0AAV9MCQ9</accession>
<dbReference type="Pfam" id="PF17181">
    <property type="entry name" value="EPF"/>
    <property type="match status" value="1"/>
</dbReference>
<reference evidence="8 9" key="1">
    <citation type="submission" date="2023-10" db="EMBL/GenBank/DDBJ databases">
        <title>Genome-Wide Identification Analysis in wild type Solanum Pinnatisectum Reveals Some Genes Defensing Phytophthora Infestans.</title>
        <authorList>
            <person name="Sun C."/>
        </authorList>
    </citation>
    <scope>NUCLEOTIDE SEQUENCE [LARGE SCALE GENOMIC DNA]</scope>
    <source>
        <strain evidence="8">LQN</strain>
        <tissue evidence="8">Leaf</tissue>
    </source>
</reference>
<proteinExistence type="inferred from homology"/>
<keyword evidence="9" id="KW-1185">Reference proteome</keyword>
<comment type="function">
    <text evidence="7">Controls stomatal patterning.</text>
</comment>
<protein>
    <recommendedName>
        <fullName evidence="7">Epidermal patterning factor-like protein</fullName>
    </recommendedName>
</protein>
<evidence type="ECO:0000256" key="1">
    <source>
        <dbReference type="ARBA" id="ARBA00004613"/>
    </source>
</evidence>
<dbReference type="GO" id="GO:0010052">
    <property type="term" value="P:guard cell differentiation"/>
    <property type="evidence" value="ECO:0007669"/>
    <property type="project" value="UniProtKB-UniRule"/>
</dbReference>
<dbReference type="GO" id="GO:0005576">
    <property type="term" value="C:extracellular region"/>
    <property type="evidence" value="ECO:0007669"/>
    <property type="project" value="UniProtKB-SubCell"/>
</dbReference>
<evidence type="ECO:0000256" key="7">
    <source>
        <dbReference type="RuleBase" id="RU367102"/>
    </source>
</evidence>
<comment type="similarity">
    <text evidence="2 7">Belongs to the plant cysteine rich small secretory peptide family. Epidermal patterning factor subfamily.</text>
</comment>
<gene>
    <name evidence="8" type="ORF">R3W88_009912</name>
</gene>
<name>A0AAV9MCQ9_9SOLN</name>
<keyword evidence="6" id="KW-1015">Disulfide bond</keyword>
<evidence type="ECO:0000256" key="4">
    <source>
        <dbReference type="ARBA" id="ARBA00022525"/>
    </source>
</evidence>
<keyword evidence="4 7" id="KW-0964">Secreted</keyword>
<comment type="subcellular location">
    <subcellularLocation>
        <location evidence="1 7">Secreted</location>
    </subcellularLocation>
</comment>
<evidence type="ECO:0000256" key="3">
    <source>
        <dbReference type="ARBA" id="ARBA00022473"/>
    </source>
</evidence>
<dbReference type="EMBL" id="JAWPEI010000002">
    <property type="protein sequence ID" value="KAK4735651.1"/>
    <property type="molecule type" value="Genomic_DNA"/>
</dbReference>
<evidence type="ECO:0000256" key="2">
    <source>
        <dbReference type="ARBA" id="ARBA00008127"/>
    </source>
</evidence>
<dbReference type="PANTHER" id="PTHR33109:SF60">
    <property type="entry name" value="EPIDERMAL PATTERNING FACTOR-LIKE PROTEIN 8"/>
    <property type="match status" value="1"/>
</dbReference>
<evidence type="ECO:0000256" key="5">
    <source>
        <dbReference type="ARBA" id="ARBA00022729"/>
    </source>
</evidence>